<organism evidence="13 14">
    <name type="scientific">Lachancea fermentati</name>
    <name type="common">Zygosaccharomyces fermentati</name>
    <dbReference type="NCBI Taxonomy" id="4955"/>
    <lineage>
        <taxon>Eukaryota</taxon>
        <taxon>Fungi</taxon>
        <taxon>Dikarya</taxon>
        <taxon>Ascomycota</taxon>
        <taxon>Saccharomycotina</taxon>
        <taxon>Saccharomycetes</taxon>
        <taxon>Saccharomycetales</taxon>
        <taxon>Saccharomycetaceae</taxon>
        <taxon>Lachancea</taxon>
    </lineage>
</organism>
<dbReference type="PANTHER" id="PTHR13831:SF1">
    <property type="entry name" value="PROTEIN HIR2"/>
    <property type="match status" value="1"/>
</dbReference>
<dbReference type="GO" id="GO:0006351">
    <property type="term" value="P:DNA-templated transcription"/>
    <property type="evidence" value="ECO:0007669"/>
    <property type="project" value="InterPro"/>
</dbReference>
<evidence type="ECO:0000256" key="5">
    <source>
        <dbReference type="ARBA" id="ARBA00022737"/>
    </source>
</evidence>
<protein>
    <recommendedName>
        <fullName evidence="10">Protein HIR</fullName>
    </recommendedName>
</protein>
<keyword evidence="7 10" id="KW-0805">Transcription regulation</keyword>
<sequence>MKLLRYPRKLTSGKISSCCCIGDNFITVGNNSISVFSSEELMDAALGKRSAKSVLEKFSIAAKGIDQPLQFCFGDENRLFLGTDLGVYHIESWLETREKSDIKSFYSVKAPSTITDTLYDPKNRIVFILVNKSDGSNFVLLYSANSCKQLGDIPMTQSKPMTGIIDPVGQVFTVICDDRYISVFQYDKEGNHKLLHRLTQYVQVDPIHYKITMSPQADLLPILNSLKGTTPAIALLDKNKEFKVDTTLVGHLDQCKILKFSPKLYEKTIKNGTTTTYNLLATSGFEDGHVIVWNTRRSKPLLNAKCLCNSYITDLQWTHDGLGLLAVSNDGYLFIFAFHERELGQVVSEDQISKLQSGNKKLDPLIPTEEPVIKNEAKPELIPTIPNGTASRVNGKKRAIPTTIKSSTMEFNAPSYSVPKDLKRRPKEDLGSQTNSKRQKHDLEPMDFLDTNLLIPNISFSKLRLATPKVRLTFQYVSPSNSNLIFDVKNGSGNEQKPSIVSLLSKESDQEKVLFHDFLPNFVTLCTSGDTFWACCSENGTIYVYSDSGKKVLPPMIMGVPCSFLEACGKFLLCVTSMGQAYCWNVENSKLEFPVTTVYPLLSPTLRFSDDVLTRAENITMCTITKGGIPLVTLSNGDGYMFDKDMQTWLVINDSWWAFGSQYWDATRTTGNTIAAIGMSDKGEKKNKYWNSEAEGLLNDLKENKSSILNYLESRTNDELSRKGRIRNIQKFAKTILMKEGFENLEEVVTLAHLENKLLVLLRLSENGEFVKLLIVYCIRLSEMGYRNRLDDVLQWIYNDGDYKNKEIAGVNAEVLLKKILVACADIRHVQRVTTNYATAIGMIADSL</sequence>
<name>A0A1G4MEQ2_LACFM</name>
<evidence type="ECO:0000256" key="9">
    <source>
        <dbReference type="ARBA" id="ARBA00023242"/>
    </source>
</evidence>
<dbReference type="SUPFAM" id="SSF50965">
    <property type="entry name" value="Galactose oxidase, central domain"/>
    <property type="match status" value="1"/>
</dbReference>
<keyword evidence="4 10" id="KW-0853">WD repeat</keyword>
<keyword evidence="14" id="KW-1185">Reference proteome</keyword>
<dbReference type="Pfam" id="PF07569">
    <property type="entry name" value="Hira"/>
    <property type="match status" value="1"/>
</dbReference>
<dbReference type="Gene3D" id="2.130.10.10">
    <property type="entry name" value="YVTN repeat-like/Quinoprotein amine dehydrogenase"/>
    <property type="match status" value="1"/>
</dbReference>
<comment type="function">
    <text evidence="10">Required for replication-independent chromatin assembly and for the periodic repression of histone gene transcription during the cell cycle.</text>
</comment>
<keyword evidence="8 10" id="KW-0804">Transcription</keyword>
<dbReference type="GO" id="GO:0000417">
    <property type="term" value="C:HIR complex"/>
    <property type="evidence" value="ECO:0007669"/>
    <property type="project" value="TreeGrafter"/>
</dbReference>
<feature type="region of interest" description="Disordered" evidence="11">
    <location>
        <begin position="413"/>
        <end position="442"/>
    </location>
</feature>
<dbReference type="InterPro" id="IPR036322">
    <property type="entry name" value="WD40_repeat_dom_sf"/>
</dbReference>
<gene>
    <name evidence="13" type="ORF">LAFE_0F02520G</name>
</gene>
<dbReference type="Proteomes" id="UP000190831">
    <property type="component" value="Chromosome F"/>
</dbReference>
<evidence type="ECO:0000256" key="6">
    <source>
        <dbReference type="ARBA" id="ARBA00022853"/>
    </source>
</evidence>
<evidence type="ECO:0000256" key="7">
    <source>
        <dbReference type="ARBA" id="ARBA00023015"/>
    </source>
</evidence>
<feature type="domain" description="Protein HIRA-like C-terminal" evidence="12">
    <location>
        <begin position="549"/>
        <end position="796"/>
    </location>
</feature>
<dbReference type="GO" id="GO:0000785">
    <property type="term" value="C:chromatin"/>
    <property type="evidence" value="ECO:0007669"/>
    <property type="project" value="TreeGrafter"/>
</dbReference>
<keyword evidence="6 10" id="KW-0156">Chromatin regulator</keyword>
<evidence type="ECO:0000256" key="2">
    <source>
        <dbReference type="ARBA" id="ARBA00007306"/>
    </source>
</evidence>
<dbReference type="InterPro" id="IPR011043">
    <property type="entry name" value="Gal_Oxase/kelch_b-propeller"/>
</dbReference>
<dbReference type="InterPro" id="IPR031120">
    <property type="entry name" value="HIR1-like"/>
</dbReference>
<reference evidence="14" key="1">
    <citation type="submission" date="2016-03" db="EMBL/GenBank/DDBJ databases">
        <authorList>
            <person name="Devillers H."/>
        </authorList>
    </citation>
    <scope>NUCLEOTIDE SEQUENCE [LARGE SCALE GENOMIC DNA]</scope>
</reference>
<dbReference type="OrthoDB" id="1741719at2759"/>
<comment type="subcellular location">
    <subcellularLocation>
        <location evidence="1 10">Nucleus</location>
    </subcellularLocation>
</comment>
<dbReference type="InterPro" id="IPR001680">
    <property type="entry name" value="WD40_rpt"/>
</dbReference>
<dbReference type="GO" id="GO:0006355">
    <property type="term" value="P:regulation of DNA-templated transcription"/>
    <property type="evidence" value="ECO:0007669"/>
    <property type="project" value="InterPro"/>
</dbReference>
<evidence type="ECO:0000256" key="3">
    <source>
        <dbReference type="ARBA" id="ARBA00022491"/>
    </source>
</evidence>
<dbReference type="AlphaFoldDB" id="A0A1G4MEQ2"/>
<dbReference type="STRING" id="4955.A0A1G4MEQ2"/>
<dbReference type="GO" id="GO:0031491">
    <property type="term" value="F:nucleosome binding"/>
    <property type="evidence" value="ECO:0007669"/>
    <property type="project" value="TreeGrafter"/>
</dbReference>
<dbReference type="GO" id="GO:0005634">
    <property type="term" value="C:nucleus"/>
    <property type="evidence" value="ECO:0007669"/>
    <property type="project" value="UniProtKB-SubCell"/>
</dbReference>
<dbReference type="EMBL" id="LT598490">
    <property type="protein sequence ID" value="SCW02260.1"/>
    <property type="molecule type" value="Genomic_DNA"/>
</dbReference>
<evidence type="ECO:0000256" key="4">
    <source>
        <dbReference type="ARBA" id="ARBA00022574"/>
    </source>
</evidence>
<evidence type="ECO:0000256" key="10">
    <source>
        <dbReference type="RuleBase" id="RU364014"/>
    </source>
</evidence>
<dbReference type="OMA" id="RGSWDGD"/>
<proteinExistence type="inferred from homology"/>
<evidence type="ECO:0000256" key="1">
    <source>
        <dbReference type="ARBA" id="ARBA00004123"/>
    </source>
</evidence>
<dbReference type="SUPFAM" id="SSF50978">
    <property type="entry name" value="WD40 repeat-like"/>
    <property type="match status" value="1"/>
</dbReference>
<dbReference type="PANTHER" id="PTHR13831">
    <property type="entry name" value="MEMBER OF THE HIR1 FAMILY OF WD-REPEAT PROTEINS"/>
    <property type="match status" value="1"/>
</dbReference>
<dbReference type="GO" id="GO:0006338">
    <property type="term" value="P:chromatin remodeling"/>
    <property type="evidence" value="ECO:0007669"/>
    <property type="project" value="InterPro"/>
</dbReference>
<keyword evidence="9 10" id="KW-0539">Nucleus</keyword>
<evidence type="ECO:0000256" key="8">
    <source>
        <dbReference type="ARBA" id="ARBA00023163"/>
    </source>
</evidence>
<keyword evidence="3 10" id="KW-0678">Repressor</keyword>
<comment type="similarity">
    <text evidence="2 10">Belongs to the WD repeat HIR1 family.</text>
</comment>
<accession>A0A1G4MEQ2</accession>
<evidence type="ECO:0000313" key="13">
    <source>
        <dbReference type="EMBL" id="SCW02260.1"/>
    </source>
</evidence>
<dbReference type="InterPro" id="IPR015943">
    <property type="entry name" value="WD40/YVTN_repeat-like_dom_sf"/>
</dbReference>
<evidence type="ECO:0000259" key="12">
    <source>
        <dbReference type="Pfam" id="PF07569"/>
    </source>
</evidence>
<evidence type="ECO:0000313" key="14">
    <source>
        <dbReference type="Proteomes" id="UP000190831"/>
    </source>
</evidence>
<dbReference type="SMART" id="SM00320">
    <property type="entry name" value="WD40"/>
    <property type="match status" value="3"/>
</dbReference>
<dbReference type="InterPro" id="IPR011494">
    <property type="entry name" value="HIRA-like_C"/>
</dbReference>
<keyword evidence="5 10" id="KW-0677">Repeat</keyword>
<evidence type="ECO:0000256" key="11">
    <source>
        <dbReference type="SAM" id="MobiDB-lite"/>
    </source>
</evidence>